<evidence type="ECO:0000313" key="3">
    <source>
        <dbReference type="Proteomes" id="UP000324222"/>
    </source>
</evidence>
<evidence type="ECO:0000313" key="2">
    <source>
        <dbReference type="EMBL" id="MPC50866.1"/>
    </source>
</evidence>
<sequence length="104" mass="11846">MPRKLFNALWLQQKPVVAKEAVREPLPGLRPKSNQKLGASRNTRIPQVKERPHAIPSAYALHGSPQGQEDLARPPLVTLYICTSSSSQTPGRRRPWEDRRKVFR</sequence>
<name>A0A5B7FZ23_PORTR</name>
<protein>
    <submittedName>
        <fullName evidence="2">Uncharacterized protein</fullName>
    </submittedName>
</protein>
<feature type="compositionally biased region" description="Basic and acidic residues" evidence="1">
    <location>
        <begin position="94"/>
        <end position="104"/>
    </location>
</feature>
<feature type="region of interest" description="Disordered" evidence="1">
    <location>
        <begin position="24"/>
        <end position="45"/>
    </location>
</feature>
<organism evidence="2 3">
    <name type="scientific">Portunus trituberculatus</name>
    <name type="common">Swimming crab</name>
    <name type="synonym">Neptunus trituberculatus</name>
    <dbReference type="NCBI Taxonomy" id="210409"/>
    <lineage>
        <taxon>Eukaryota</taxon>
        <taxon>Metazoa</taxon>
        <taxon>Ecdysozoa</taxon>
        <taxon>Arthropoda</taxon>
        <taxon>Crustacea</taxon>
        <taxon>Multicrustacea</taxon>
        <taxon>Malacostraca</taxon>
        <taxon>Eumalacostraca</taxon>
        <taxon>Eucarida</taxon>
        <taxon>Decapoda</taxon>
        <taxon>Pleocyemata</taxon>
        <taxon>Brachyura</taxon>
        <taxon>Eubrachyura</taxon>
        <taxon>Portunoidea</taxon>
        <taxon>Portunidae</taxon>
        <taxon>Portuninae</taxon>
        <taxon>Portunus</taxon>
    </lineage>
</organism>
<feature type="compositionally biased region" description="Polar residues" evidence="1">
    <location>
        <begin position="32"/>
        <end position="45"/>
    </location>
</feature>
<dbReference type="Proteomes" id="UP000324222">
    <property type="component" value="Unassembled WGS sequence"/>
</dbReference>
<proteinExistence type="predicted"/>
<comment type="caution">
    <text evidence="2">The sequence shown here is derived from an EMBL/GenBank/DDBJ whole genome shotgun (WGS) entry which is preliminary data.</text>
</comment>
<gene>
    <name evidence="2" type="ORF">E2C01_044700</name>
</gene>
<keyword evidence="3" id="KW-1185">Reference proteome</keyword>
<reference evidence="2 3" key="1">
    <citation type="submission" date="2019-05" db="EMBL/GenBank/DDBJ databases">
        <title>Another draft genome of Portunus trituberculatus and its Hox gene families provides insights of decapod evolution.</title>
        <authorList>
            <person name="Jeong J.-H."/>
            <person name="Song I."/>
            <person name="Kim S."/>
            <person name="Choi T."/>
            <person name="Kim D."/>
            <person name="Ryu S."/>
            <person name="Kim W."/>
        </authorList>
    </citation>
    <scope>NUCLEOTIDE SEQUENCE [LARGE SCALE GENOMIC DNA]</scope>
    <source>
        <tissue evidence="2">Muscle</tissue>
    </source>
</reference>
<dbReference type="AlphaFoldDB" id="A0A5B7FZ23"/>
<evidence type="ECO:0000256" key="1">
    <source>
        <dbReference type="SAM" id="MobiDB-lite"/>
    </source>
</evidence>
<feature type="region of interest" description="Disordered" evidence="1">
    <location>
        <begin position="82"/>
        <end position="104"/>
    </location>
</feature>
<dbReference type="EMBL" id="VSRR010009774">
    <property type="protein sequence ID" value="MPC50866.1"/>
    <property type="molecule type" value="Genomic_DNA"/>
</dbReference>
<accession>A0A5B7FZ23</accession>